<evidence type="ECO:0000256" key="3">
    <source>
        <dbReference type="ARBA" id="ARBA00022694"/>
    </source>
</evidence>
<dbReference type="SUPFAM" id="SSF55120">
    <property type="entry name" value="Pseudouridine synthase"/>
    <property type="match status" value="1"/>
</dbReference>
<name>A0A2X2YD88_9ACTO</name>
<dbReference type="InterPro" id="IPR020103">
    <property type="entry name" value="PsdUridine_synth_cat_dom_sf"/>
</dbReference>
<dbReference type="AlphaFoldDB" id="A0A2X2YD88"/>
<dbReference type="Proteomes" id="UP000250245">
    <property type="component" value="Unassembled WGS sequence"/>
</dbReference>
<dbReference type="InterPro" id="IPR014780">
    <property type="entry name" value="tRNA_psdUridine_synth_TruB"/>
</dbReference>
<dbReference type="InterPro" id="IPR002501">
    <property type="entry name" value="PsdUridine_synth_N"/>
</dbReference>
<dbReference type="Pfam" id="PF16198">
    <property type="entry name" value="TruB_C_2"/>
    <property type="match status" value="1"/>
</dbReference>
<dbReference type="GO" id="GO:1990481">
    <property type="term" value="P:mRNA pseudouridine synthesis"/>
    <property type="evidence" value="ECO:0007669"/>
    <property type="project" value="TreeGrafter"/>
</dbReference>
<evidence type="ECO:0000256" key="2">
    <source>
        <dbReference type="ARBA" id="ARBA00005642"/>
    </source>
</evidence>
<evidence type="ECO:0000259" key="7">
    <source>
        <dbReference type="Pfam" id="PF16198"/>
    </source>
</evidence>
<protein>
    <recommendedName>
        <fullName evidence="5">tRNA pseudouridine synthase B</fullName>
        <ecNumber evidence="5">5.4.99.25</ecNumber>
    </recommendedName>
    <alternativeName>
        <fullName evidence="5">tRNA pseudouridine(55) synthase</fullName>
        <shortName evidence="5">Psi55 synthase</shortName>
    </alternativeName>
    <alternativeName>
        <fullName evidence="5">tRNA pseudouridylate synthase</fullName>
    </alternativeName>
    <alternativeName>
        <fullName evidence="5">tRNA-uridine isomerase</fullName>
    </alternativeName>
</protein>
<dbReference type="NCBIfam" id="TIGR00431">
    <property type="entry name" value="TruB"/>
    <property type="match status" value="1"/>
</dbReference>
<dbReference type="Gene3D" id="3.30.2350.10">
    <property type="entry name" value="Pseudouridine synthase"/>
    <property type="match status" value="1"/>
</dbReference>
<proteinExistence type="inferred from homology"/>
<gene>
    <name evidence="5 8" type="primary">truB</name>
    <name evidence="8" type="ORF">NCTC11820_00551</name>
</gene>
<dbReference type="PANTHER" id="PTHR13767">
    <property type="entry name" value="TRNA-PSEUDOURIDINE SYNTHASE"/>
    <property type="match status" value="1"/>
</dbReference>
<dbReference type="Pfam" id="PF01509">
    <property type="entry name" value="TruB_N"/>
    <property type="match status" value="1"/>
</dbReference>
<evidence type="ECO:0000259" key="6">
    <source>
        <dbReference type="Pfam" id="PF01509"/>
    </source>
</evidence>
<dbReference type="GO" id="GO:0160148">
    <property type="term" value="F:tRNA pseudouridine(55) synthase activity"/>
    <property type="evidence" value="ECO:0007669"/>
    <property type="project" value="UniProtKB-EC"/>
</dbReference>
<evidence type="ECO:0000313" key="8">
    <source>
        <dbReference type="EMBL" id="SQB64218.1"/>
    </source>
</evidence>
<keyword evidence="3 5" id="KW-0819">tRNA processing</keyword>
<dbReference type="InterPro" id="IPR032819">
    <property type="entry name" value="TruB_C"/>
</dbReference>
<dbReference type="PANTHER" id="PTHR13767:SF2">
    <property type="entry name" value="PSEUDOURIDYLATE SYNTHASE TRUB1"/>
    <property type="match status" value="1"/>
</dbReference>
<dbReference type="GO" id="GO:0031119">
    <property type="term" value="P:tRNA pseudouridine synthesis"/>
    <property type="evidence" value="ECO:0007669"/>
    <property type="project" value="UniProtKB-UniRule"/>
</dbReference>
<feature type="active site" description="Nucleophile" evidence="5">
    <location>
        <position position="73"/>
    </location>
</feature>
<comment type="catalytic activity">
    <reaction evidence="1 5">
        <text>uridine(55) in tRNA = pseudouridine(55) in tRNA</text>
        <dbReference type="Rhea" id="RHEA:42532"/>
        <dbReference type="Rhea" id="RHEA-COMP:10101"/>
        <dbReference type="Rhea" id="RHEA-COMP:10102"/>
        <dbReference type="ChEBI" id="CHEBI:65314"/>
        <dbReference type="ChEBI" id="CHEBI:65315"/>
        <dbReference type="EC" id="5.4.99.25"/>
    </reaction>
</comment>
<feature type="domain" description="Pseudouridine synthase II N-terminal" evidence="6">
    <location>
        <begin position="58"/>
        <end position="220"/>
    </location>
</feature>
<dbReference type="EC" id="5.4.99.25" evidence="5"/>
<evidence type="ECO:0000256" key="1">
    <source>
        <dbReference type="ARBA" id="ARBA00000385"/>
    </source>
</evidence>
<dbReference type="HAMAP" id="MF_01080">
    <property type="entry name" value="TruB_bact"/>
    <property type="match status" value="1"/>
</dbReference>
<comment type="function">
    <text evidence="5">Responsible for synthesis of pseudouridine from uracil-55 in the psi GC loop of transfer RNAs.</text>
</comment>
<comment type="similarity">
    <text evidence="2 5">Belongs to the pseudouridine synthase TruB family. Type 1 subfamily.</text>
</comment>
<reference evidence="8 9" key="1">
    <citation type="submission" date="2018-06" db="EMBL/GenBank/DDBJ databases">
        <authorList>
            <consortium name="Pathogen Informatics"/>
            <person name="Doyle S."/>
        </authorList>
    </citation>
    <scope>NUCLEOTIDE SEQUENCE [LARGE SCALE GENOMIC DNA]</scope>
    <source>
        <strain evidence="8 9">NCTC11820</strain>
    </source>
</reference>
<dbReference type="CDD" id="cd02573">
    <property type="entry name" value="PseudoU_synth_EcTruB"/>
    <property type="match status" value="1"/>
</dbReference>
<evidence type="ECO:0000313" key="9">
    <source>
        <dbReference type="Proteomes" id="UP000250245"/>
    </source>
</evidence>
<evidence type="ECO:0000256" key="5">
    <source>
        <dbReference type="HAMAP-Rule" id="MF_01080"/>
    </source>
</evidence>
<feature type="domain" description="tRNA pseudouridylate synthase B C-terminal" evidence="7">
    <location>
        <begin position="221"/>
        <end position="264"/>
    </location>
</feature>
<organism evidence="8 9">
    <name type="scientific">Mobiluncus curtisii</name>
    <dbReference type="NCBI Taxonomy" id="2051"/>
    <lineage>
        <taxon>Bacteria</taxon>
        <taxon>Bacillati</taxon>
        <taxon>Actinomycetota</taxon>
        <taxon>Actinomycetes</taxon>
        <taxon>Actinomycetales</taxon>
        <taxon>Actinomycetaceae</taxon>
        <taxon>Mobiluncus</taxon>
    </lineage>
</organism>
<dbReference type="EMBL" id="UASJ01000001">
    <property type="protein sequence ID" value="SQB64218.1"/>
    <property type="molecule type" value="Genomic_DNA"/>
</dbReference>
<keyword evidence="4 5" id="KW-0413">Isomerase</keyword>
<accession>A0A2X2YD88</accession>
<sequence>MGDGWFTRVPGQVTMFDAPDFLPDCPEDLPRGETCPPGLVIVDKPRGLSSNAVASRIRRLAGQKKVGYAGTLDPLATGILICAIGKATRLLQYLTAHDKVYTARVRFGISTDTDDALGQVLSRAGAALSTAEITAALEPWRGAVDQIPAKFSAIKIGGKRAYDLARAGKNVEIQPRPVTIHRLELRGAPVLETVAGDDSNPPVQVTDADIVVGCSAGTYVRSLARDLGADLGVGAHLTALRRISVGSYGLDQAHSLSEFETEVRRYGVLRPLGLDAAILGIFPEFPGDETQVRALSFGQAPALRDSTHAAPNIPLETANSCPNASDGALVAVTEPVTETKAGDKRVVALAERNRDRLKPIWVLRPAKS</sequence>
<evidence type="ECO:0000256" key="4">
    <source>
        <dbReference type="ARBA" id="ARBA00023235"/>
    </source>
</evidence>
<dbReference type="GO" id="GO:0003723">
    <property type="term" value="F:RNA binding"/>
    <property type="evidence" value="ECO:0007669"/>
    <property type="project" value="InterPro"/>
</dbReference>